<evidence type="ECO:0000256" key="3">
    <source>
        <dbReference type="ARBA" id="ARBA00023199"/>
    </source>
</evidence>
<dbReference type="GO" id="GO:0006281">
    <property type="term" value="P:DNA repair"/>
    <property type="evidence" value="ECO:0007669"/>
    <property type="project" value="UniProtKB-KW"/>
</dbReference>
<comment type="similarity">
    <text evidence="1">Belongs to the DNA polymerase type-Y family.</text>
</comment>
<evidence type="ECO:0000256" key="2">
    <source>
        <dbReference type="ARBA" id="ARBA00022763"/>
    </source>
</evidence>
<evidence type="ECO:0000313" key="7">
    <source>
        <dbReference type="EMBL" id="SFU56828.1"/>
    </source>
</evidence>
<dbReference type="PANTHER" id="PTHR11076:SF34">
    <property type="entry name" value="PROTEIN UMUC"/>
    <property type="match status" value="1"/>
</dbReference>
<gene>
    <name evidence="7" type="ORF">SAMN04487955_10432</name>
</gene>
<dbReference type="InterPro" id="IPR001126">
    <property type="entry name" value="UmuC"/>
</dbReference>
<dbReference type="CDD" id="cd01700">
    <property type="entry name" value="PolY_Pol_V_umuC"/>
    <property type="match status" value="1"/>
</dbReference>
<dbReference type="Pfam" id="PF11799">
    <property type="entry name" value="IMS_C"/>
    <property type="match status" value="1"/>
</dbReference>
<name>A0A1I7H806_9GAMM</name>
<dbReference type="Gene3D" id="3.40.1170.60">
    <property type="match status" value="1"/>
</dbReference>
<dbReference type="InterPro" id="IPR043128">
    <property type="entry name" value="Rev_trsase/Diguanyl_cyclase"/>
</dbReference>
<accession>A0A1I7H806</accession>
<dbReference type="Pfam" id="PF13438">
    <property type="entry name" value="DUF4113"/>
    <property type="match status" value="1"/>
</dbReference>
<keyword evidence="5" id="KW-0742">SOS response</keyword>
<dbReference type="OrthoDB" id="9808813at2"/>
<protein>
    <submittedName>
        <fullName evidence="7">DNA polymerase V</fullName>
    </submittedName>
</protein>
<sequence>MIALVDCNNFYVSCERVFAPRLEGLPVGVLSNNDGCVVARSRELKALGVAMGAPRHLLPPAIRRQAVLLSSNYALYGDMSRRVNAILAEFSPDVEVYSIDESFLSFAGFDASTLEVRGQRLRETVGRDTGLPVCVGLAPTRVLAKVANRAAKTIAAYEGVCRLGADDPATRALLQRLPVGALWGVARRTAERLALMGIETAWQLREADPKLIRRTFSVVLERIVWELRGHAAIVLEDMSEPRQRIMVSRSFGRLTGERHELEAAVRQHAARAAEKLRRQRYLARAVMVMVRTNRFLAGEAQHNNNVVVPLARPSDDSRTLLAAARQALGALFREGYRYQKCGVMLLDLVDARHHQLTLYDARQSESAKGRSQRLMAAVDKLNREMGRDTVRFGLPRHHNAWALRCERRSPRYTTRWDELMTVRTG</sequence>
<evidence type="ECO:0000256" key="4">
    <source>
        <dbReference type="ARBA" id="ARBA00023204"/>
    </source>
</evidence>
<dbReference type="RefSeq" id="WP_089794294.1">
    <property type="nucleotide sequence ID" value="NZ_FPBP01000004.1"/>
</dbReference>
<dbReference type="InterPro" id="IPR043502">
    <property type="entry name" value="DNA/RNA_pol_sf"/>
</dbReference>
<dbReference type="AlphaFoldDB" id="A0A1I7H806"/>
<dbReference type="Gene3D" id="1.10.150.20">
    <property type="entry name" value="5' to 3' exonuclease, C-terminal subdomain"/>
    <property type="match status" value="1"/>
</dbReference>
<dbReference type="InterPro" id="IPR017961">
    <property type="entry name" value="DNA_pol_Y-fam_little_finger"/>
</dbReference>
<dbReference type="GO" id="GO:0003684">
    <property type="term" value="F:damaged DNA binding"/>
    <property type="evidence" value="ECO:0007669"/>
    <property type="project" value="InterPro"/>
</dbReference>
<reference evidence="8" key="1">
    <citation type="submission" date="2016-10" db="EMBL/GenBank/DDBJ databases">
        <authorList>
            <person name="Varghese N."/>
            <person name="Submissions S."/>
        </authorList>
    </citation>
    <scope>NUCLEOTIDE SEQUENCE [LARGE SCALE GENOMIC DNA]</scope>
    <source>
        <strain evidence="8">CGMCC 1.6981</strain>
    </source>
</reference>
<dbReference type="InterPro" id="IPR050116">
    <property type="entry name" value="DNA_polymerase-Y"/>
</dbReference>
<dbReference type="STRING" id="463301.SAMN04487955_10432"/>
<dbReference type="Gene3D" id="3.30.70.270">
    <property type="match status" value="1"/>
</dbReference>
<evidence type="ECO:0000256" key="5">
    <source>
        <dbReference type="ARBA" id="ARBA00023236"/>
    </source>
</evidence>
<proteinExistence type="inferred from homology"/>
<keyword evidence="2" id="KW-0227">DNA damage</keyword>
<dbReference type="GO" id="GO:0042276">
    <property type="term" value="P:error-prone translesion synthesis"/>
    <property type="evidence" value="ECO:0007669"/>
    <property type="project" value="TreeGrafter"/>
</dbReference>
<dbReference type="InterPro" id="IPR025188">
    <property type="entry name" value="DUF4113"/>
</dbReference>
<dbReference type="GO" id="GO:0009432">
    <property type="term" value="P:SOS response"/>
    <property type="evidence" value="ECO:0007669"/>
    <property type="project" value="UniProtKB-KW"/>
</dbReference>
<feature type="domain" description="UmuC" evidence="6">
    <location>
        <begin position="2"/>
        <end position="186"/>
    </location>
</feature>
<dbReference type="PANTHER" id="PTHR11076">
    <property type="entry name" value="DNA REPAIR POLYMERASE UMUC / TRANSFERASE FAMILY MEMBER"/>
    <property type="match status" value="1"/>
</dbReference>
<evidence type="ECO:0000259" key="6">
    <source>
        <dbReference type="PROSITE" id="PS50173"/>
    </source>
</evidence>
<dbReference type="InterPro" id="IPR036775">
    <property type="entry name" value="DNA_pol_Y-fam_lit_finger_sf"/>
</dbReference>
<dbReference type="GO" id="GO:0003887">
    <property type="term" value="F:DNA-directed DNA polymerase activity"/>
    <property type="evidence" value="ECO:0007669"/>
    <property type="project" value="TreeGrafter"/>
</dbReference>
<keyword evidence="3" id="KW-0741">SOS mutagenesis</keyword>
<dbReference type="SUPFAM" id="SSF56672">
    <property type="entry name" value="DNA/RNA polymerases"/>
    <property type="match status" value="1"/>
</dbReference>
<dbReference type="EMBL" id="FPBP01000004">
    <property type="protein sequence ID" value="SFU56828.1"/>
    <property type="molecule type" value="Genomic_DNA"/>
</dbReference>
<evidence type="ECO:0000256" key="1">
    <source>
        <dbReference type="ARBA" id="ARBA00010945"/>
    </source>
</evidence>
<organism evidence="7 8">
    <name type="scientific">Halomonas korlensis</name>
    <dbReference type="NCBI Taxonomy" id="463301"/>
    <lineage>
        <taxon>Bacteria</taxon>
        <taxon>Pseudomonadati</taxon>
        <taxon>Pseudomonadota</taxon>
        <taxon>Gammaproteobacteria</taxon>
        <taxon>Oceanospirillales</taxon>
        <taxon>Halomonadaceae</taxon>
        <taxon>Halomonas</taxon>
    </lineage>
</organism>
<dbReference type="GO" id="GO:0005829">
    <property type="term" value="C:cytosol"/>
    <property type="evidence" value="ECO:0007669"/>
    <property type="project" value="TreeGrafter"/>
</dbReference>
<dbReference type="Pfam" id="PF00817">
    <property type="entry name" value="IMS"/>
    <property type="match status" value="1"/>
</dbReference>
<evidence type="ECO:0000313" key="8">
    <source>
        <dbReference type="Proteomes" id="UP000198693"/>
    </source>
</evidence>
<keyword evidence="4" id="KW-0234">DNA repair</keyword>
<dbReference type="Gene3D" id="3.30.1490.100">
    <property type="entry name" value="DNA polymerase, Y-family, little finger domain"/>
    <property type="match status" value="1"/>
</dbReference>
<keyword evidence="8" id="KW-1185">Reference proteome</keyword>
<dbReference type="Proteomes" id="UP000198693">
    <property type="component" value="Unassembled WGS sequence"/>
</dbReference>
<dbReference type="PROSITE" id="PS50173">
    <property type="entry name" value="UMUC"/>
    <property type="match status" value="1"/>
</dbReference>